<feature type="compositionally biased region" description="Low complexity" evidence="2">
    <location>
        <begin position="129"/>
        <end position="141"/>
    </location>
</feature>
<evidence type="ECO:0000256" key="2">
    <source>
        <dbReference type="SAM" id="MobiDB-lite"/>
    </source>
</evidence>
<dbReference type="PROSITE" id="PS50110">
    <property type="entry name" value="RESPONSE_REGULATORY"/>
    <property type="match status" value="1"/>
</dbReference>
<sequence>MAQVRVLIVDDQEPFRQAAAAVVDLTDPFVVVGTAESGESCLTAVRALHPDLVLMDVGLPGIDGMEATRRLSTLSRPPLVVLVSTHDEDEFGDGARSCGAVAYIKKSVFGPDPLTAAWALGSSGSTARNSTNPSEPFSSSS</sequence>
<feature type="region of interest" description="Disordered" evidence="2">
    <location>
        <begin position="122"/>
        <end position="141"/>
    </location>
</feature>
<keyword evidence="5" id="KW-1185">Reference proteome</keyword>
<protein>
    <submittedName>
        <fullName evidence="4">Response regulator receiver domain-containing protein</fullName>
    </submittedName>
</protein>
<dbReference type="AlphaFoldDB" id="A0A1I7DB77"/>
<evidence type="ECO:0000313" key="5">
    <source>
        <dbReference type="Proteomes" id="UP000199546"/>
    </source>
</evidence>
<organism evidence="4 5">
    <name type="scientific">Geodermatophilus amargosae</name>
    <dbReference type="NCBI Taxonomy" id="1296565"/>
    <lineage>
        <taxon>Bacteria</taxon>
        <taxon>Bacillati</taxon>
        <taxon>Actinomycetota</taxon>
        <taxon>Actinomycetes</taxon>
        <taxon>Geodermatophilales</taxon>
        <taxon>Geodermatophilaceae</taxon>
        <taxon>Geodermatophilus</taxon>
    </lineage>
</organism>
<dbReference type="InterPro" id="IPR011006">
    <property type="entry name" value="CheY-like_superfamily"/>
</dbReference>
<keyword evidence="1" id="KW-0597">Phosphoprotein</keyword>
<evidence type="ECO:0000313" key="4">
    <source>
        <dbReference type="EMBL" id="SFU08978.1"/>
    </source>
</evidence>
<dbReference type="SMART" id="SM00448">
    <property type="entry name" value="REC"/>
    <property type="match status" value="1"/>
</dbReference>
<feature type="modified residue" description="4-aspartylphosphate" evidence="1">
    <location>
        <position position="56"/>
    </location>
</feature>
<feature type="domain" description="Response regulatory" evidence="3">
    <location>
        <begin position="5"/>
        <end position="121"/>
    </location>
</feature>
<proteinExistence type="predicted"/>
<dbReference type="Pfam" id="PF00072">
    <property type="entry name" value="Response_reg"/>
    <property type="match status" value="1"/>
</dbReference>
<dbReference type="PANTHER" id="PTHR45566">
    <property type="entry name" value="HTH-TYPE TRANSCRIPTIONAL REGULATOR YHJB-RELATED"/>
    <property type="match status" value="1"/>
</dbReference>
<dbReference type="Gene3D" id="3.40.50.2300">
    <property type="match status" value="1"/>
</dbReference>
<dbReference type="InterPro" id="IPR001789">
    <property type="entry name" value="Sig_transdc_resp-reg_receiver"/>
</dbReference>
<dbReference type="SUPFAM" id="SSF52172">
    <property type="entry name" value="CheY-like"/>
    <property type="match status" value="1"/>
</dbReference>
<dbReference type="STRING" id="1296565.SAMN05660657_05577"/>
<dbReference type="InterPro" id="IPR051015">
    <property type="entry name" value="EvgA-like"/>
</dbReference>
<evidence type="ECO:0000256" key="1">
    <source>
        <dbReference type="PROSITE-ProRule" id="PRU00169"/>
    </source>
</evidence>
<accession>A0A1I7DB77</accession>
<dbReference type="Proteomes" id="UP000199546">
    <property type="component" value="Unassembled WGS sequence"/>
</dbReference>
<reference evidence="5" key="1">
    <citation type="submission" date="2016-10" db="EMBL/GenBank/DDBJ databases">
        <authorList>
            <person name="Varghese N."/>
            <person name="Submissions S."/>
        </authorList>
    </citation>
    <scope>NUCLEOTIDE SEQUENCE [LARGE SCALE GENOMIC DNA]</scope>
    <source>
        <strain evidence="5">DSM 46136</strain>
    </source>
</reference>
<dbReference type="RefSeq" id="WP_175551873.1">
    <property type="nucleotide sequence ID" value="NZ_FPBA01000044.1"/>
</dbReference>
<evidence type="ECO:0000259" key="3">
    <source>
        <dbReference type="PROSITE" id="PS50110"/>
    </source>
</evidence>
<dbReference type="EMBL" id="FPBA01000044">
    <property type="protein sequence ID" value="SFU08978.1"/>
    <property type="molecule type" value="Genomic_DNA"/>
</dbReference>
<dbReference type="GO" id="GO:0000160">
    <property type="term" value="P:phosphorelay signal transduction system"/>
    <property type="evidence" value="ECO:0007669"/>
    <property type="project" value="InterPro"/>
</dbReference>
<dbReference type="PANTHER" id="PTHR45566:SF2">
    <property type="entry name" value="NARL SUBFAMILY"/>
    <property type="match status" value="1"/>
</dbReference>
<name>A0A1I7DB77_9ACTN</name>
<dbReference type="CDD" id="cd17535">
    <property type="entry name" value="REC_NarL-like"/>
    <property type="match status" value="1"/>
</dbReference>
<gene>
    <name evidence="4" type="ORF">SAMN05660657_05577</name>
</gene>
<dbReference type="InterPro" id="IPR058245">
    <property type="entry name" value="NreC/VraR/RcsB-like_REC"/>
</dbReference>